<dbReference type="PIRSF" id="PIRSF006060">
    <property type="entry name" value="AA_transporter"/>
    <property type="match status" value="1"/>
</dbReference>
<keyword evidence="5 6" id="KW-0472">Membrane</keyword>
<evidence type="ECO:0000256" key="3">
    <source>
        <dbReference type="ARBA" id="ARBA00022692"/>
    </source>
</evidence>
<feature type="transmembrane region" description="Helical" evidence="6">
    <location>
        <begin position="141"/>
        <end position="160"/>
    </location>
</feature>
<dbReference type="RefSeq" id="WP_168116438.1">
    <property type="nucleotide sequence ID" value="NZ_BOON01000030.1"/>
</dbReference>
<dbReference type="AlphaFoldDB" id="A0A8J3TE78"/>
<evidence type="ECO:0000256" key="1">
    <source>
        <dbReference type="ARBA" id="ARBA00004651"/>
    </source>
</evidence>
<evidence type="ECO:0000256" key="2">
    <source>
        <dbReference type="ARBA" id="ARBA00022475"/>
    </source>
</evidence>
<dbReference type="GO" id="GO:0005886">
    <property type="term" value="C:plasma membrane"/>
    <property type="evidence" value="ECO:0007669"/>
    <property type="project" value="UniProtKB-SubCell"/>
</dbReference>
<dbReference type="Pfam" id="PF13520">
    <property type="entry name" value="AA_permease_2"/>
    <property type="match status" value="1"/>
</dbReference>
<proteinExistence type="predicted"/>
<feature type="transmembrane region" description="Helical" evidence="6">
    <location>
        <begin position="256"/>
        <end position="278"/>
    </location>
</feature>
<dbReference type="PANTHER" id="PTHR42770:SF7">
    <property type="entry name" value="MEMBRANE PROTEIN"/>
    <property type="match status" value="1"/>
</dbReference>
<organism evidence="7 8">
    <name type="scientific">Planosporangium mesophilum</name>
    <dbReference type="NCBI Taxonomy" id="689768"/>
    <lineage>
        <taxon>Bacteria</taxon>
        <taxon>Bacillati</taxon>
        <taxon>Actinomycetota</taxon>
        <taxon>Actinomycetes</taxon>
        <taxon>Micromonosporales</taxon>
        <taxon>Micromonosporaceae</taxon>
        <taxon>Planosporangium</taxon>
    </lineage>
</organism>
<dbReference type="Proteomes" id="UP000599074">
    <property type="component" value="Unassembled WGS sequence"/>
</dbReference>
<dbReference type="EMBL" id="BOON01000030">
    <property type="protein sequence ID" value="GII23547.1"/>
    <property type="molecule type" value="Genomic_DNA"/>
</dbReference>
<comment type="subcellular location">
    <subcellularLocation>
        <location evidence="1">Cell membrane</location>
        <topology evidence="1">Multi-pass membrane protein</topology>
    </subcellularLocation>
</comment>
<feature type="transmembrane region" description="Helical" evidence="6">
    <location>
        <begin position="422"/>
        <end position="441"/>
    </location>
</feature>
<evidence type="ECO:0000313" key="7">
    <source>
        <dbReference type="EMBL" id="GII23547.1"/>
    </source>
</evidence>
<name>A0A8J3TE78_9ACTN</name>
<reference evidence="7" key="1">
    <citation type="submission" date="2021-01" db="EMBL/GenBank/DDBJ databases">
        <title>Whole genome shotgun sequence of Planosporangium mesophilum NBRC 109066.</title>
        <authorList>
            <person name="Komaki H."/>
            <person name="Tamura T."/>
        </authorList>
    </citation>
    <scope>NUCLEOTIDE SEQUENCE</scope>
    <source>
        <strain evidence="7">NBRC 109066</strain>
    </source>
</reference>
<feature type="transmembrane region" description="Helical" evidence="6">
    <location>
        <begin position="214"/>
        <end position="235"/>
    </location>
</feature>
<evidence type="ECO:0000313" key="8">
    <source>
        <dbReference type="Proteomes" id="UP000599074"/>
    </source>
</evidence>
<keyword evidence="8" id="KW-1185">Reference proteome</keyword>
<dbReference type="InterPro" id="IPR050367">
    <property type="entry name" value="APC_superfamily"/>
</dbReference>
<comment type="caution">
    <text evidence="7">The sequence shown here is derived from an EMBL/GenBank/DDBJ whole genome shotgun (WGS) entry which is preliminary data.</text>
</comment>
<feature type="transmembrane region" description="Helical" evidence="6">
    <location>
        <begin position="388"/>
        <end position="410"/>
    </location>
</feature>
<keyword evidence="2" id="KW-1003">Cell membrane</keyword>
<feature type="transmembrane region" description="Helical" evidence="6">
    <location>
        <begin position="363"/>
        <end position="382"/>
    </location>
</feature>
<gene>
    <name evidence="7" type="ORF">Pme01_31440</name>
</gene>
<feature type="transmembrane region" description="Helical" evidence="6">
    <location>
        <begin position="172"/>
        <end position="194"/>
    </location>
</feature>
<keyword evidence="3 6" id="KW-0812">Transmembrane</keyword>
<evidence type="ECO:0000256" key="6">
    <source>
        <dbReference type="SAM" id="Phobius"/>
    </source>
</evidence>
<protein>
    <submittedName>
        <fullName evidence="7">Putative amino acid permease</fullName>
    </submittedName>
</protein>
<feature type="transmembrane region" description="Helical" evidence="6">
    <location>
        <begin position="60"/>
        <end position="79"/>
    </location>
</feature>
<evidence type="ECO:0000256" key="4">
    <source>
        <dbReference type="ARBA" id="ARBA00022989"/>
    </source>
</evidence>
<evidence type="ECO:0000256" key="5">
    <source>
        <dbReference type="ARBA" id="ARBA00023136"/>
    </source>
</evidence>
<dbReference type="Gene3D" id="1.20.1740.10">
    <property type="entry name" value="Amino acid/polyamine transporter I"/>
    <property type="match status" value="1"/>
</dbReference>
<accession>A0A8J3TE78</accession>
<feature type="transmembrane region" description="Helical" evidence="6">
    <location>
        <begin position="100"/>
        <end position="121"/>
    </location>
</feature>
<dbReference type="InterPro" id="IPR002293">
    <property type="entry name" value="AA/rel_permease1"/>
</dbReference>
<dbReference type="PANTHER" id="PTHR42770">
    <property type="entry name" value="AMINO ACID TRANSPORTER-RELATED"/>
    <property type="match status" value="1"/>
</dbReference>
<sequence length="511" mass="53777">MTASAPPATPARSPADKGLRLGAIGLLSTVVIGVASTAPGYSLAATMGYVADEVGTKGPIIMLLAFIPMLFISYAYKALNNVDPDCGTSFTWVARVFSRRLGWLTGWVIVAADVIVMANLAQIAGKYTFDLLGLKELGGNTWAVTGLGCVWILVMTWIAWRGVELSARTQVVLLGLELLVLAVFSVVALVQVYANSAGDQSIHPSLDWFNPFGGGMDFKTLSAAFLLAVFIYWGWDSAVAVNEETDNRAVTPGRAAVLSTVILLATYVIVTVAAQAYAGVGSDGIGMTNPDTIDDPLSGIGEAVLGGWGAKFLFLAVLSSAAASTQTTILPTARTTLSMAAYKAAPKVFGDVHPRYQTPTVSTWAMGIASVVFYAGLTWLSPGSLNDLIAAIGLLIAFYYGLTGFASAWYFRNEPGRTAKDLWLKVIMPLLGGVILLVAFVKTAIDSFPAGGDSETSPFGIGGVFVLGIGSILVGVVLMVAWNAVRPEYFRGTTMREGVAVGEHGEEVLSD</sequence>
<dbReference type="GO" id="GO:0022857">
    <property type="term" value="F:transmembrane transporter activity"/>
    <property type="evidence" value="ECO:0007669"/>
    <property type="project" value="InterPro"/>
</dbReference>
<keyword evidence="4 6" id="KW-1133">Transmembrane helix</keyword>
<feature type="transmembrane region" description="Helical" evidence="6">
    <location>
        <begin position="461"/>
        <end position="485"/>
    </location>
</feature>